<evidence type="ECO:0000256" key="15">
    <source>
        <dbReference type="ARBA" id="ARBA00023242"/>
    </source>
</evidence>
<name>A0A3S3PJ70_9ACAR</name>
<keyword evidence="14 16" id="KW-0234">DNA repair</keyword>
<dbReference type="InterPro" id="IPR006085">
    <property type="entry name" value="XPG_DNA_repair_N"/>
</dbReference>
<dbReference type="SMART" id="SM00485">
    <property type="entry name" value="XPGN"/>
    <property type="match status" value="1"/>
</dbReference>
<dbReference type="FunFam" id="1.10.150.20:FF:000011">
    <property type="entry name" value="exonuclease 1"/>
    <property type="match status" value="1"/>
</dbReference>
<evidence type="ECO:0000313" key="22">
    <source>
        <dbReference type="Proteomes" id="UP000285301"/>
    </source>
</evidence>
<evidence type="ECO:0000256" key="9">
    <source>
        <dbReference type="ARBA" id="ARBA00022801"/>
    </source>
</evidence>
<keyword evidence="22" id="KW-1185">Reference proteome</keyword>
<comment type="cofactor">
    <cofactor evidence="16">
        <name>Mg(2+)</name>
        <dbReference type="ChEBI" id="CHEBI:18420"/>
    </cofactor>
    <text evidence="16">Binds 2 magnesium ions per subunit. They probably participate in the reaction catalyzed by the enzyme. May bind an additional third magnesium ion after substrate binding.</text>
</comment>
<evidence type="ECO:0000256" key="16">
    <source>
        <dbReference type="RuleBase" id="RU910737"/>
    </source>
</evidence>
<keyword evidence="15 16" id="KW-0539">Nucleus</keyword>
<evidence type="ECO:0000256" key="14">
    <source>
        <dbReference type="ARBA" id="ARBA00023204"/>
    </source>
</evidence>
<dbReference type="Pfam" id="PF00867">
    <property type="entry name" value="XPG_I"/>
    <property type="match status" value="1"/>
</dbReference>
<feature type="non-terminal residue" evidence="21">
    <location>
        <position position="1"/>
    </location>
</feature>
<evidence type="ECO:0000256" key="6">
    <source>
        <dbReference type="ARBA" id="ARBA00022759"/>
    </source>
</evidence>
<evidence type="ECO:0000256" key="5">
    <source>
        <dbReference type="ARBA" id="ARBA00022723"/>
    </source>
</evidence>
<dbReference type="GO" id="GO:0006298">
    <property type="term" value="P:mismatch repair"/>
    <property type="evidence" value="ECO:0007669"/>
    <property type="project" value="TreeGrafter"/>
</dbReference>
<evidence type="ECO:0000256" key="8">
    <source>
        <dbReference type="ARBA" id="ARBA00022769"/>
    </source>
</evidence>
<dbReference type="GO" id="GO:0003677">
    <property type="term" value="F:DNA binding"/>
    <property type="evidence" value="ECO:0007669"/>
    <property type="project" value="UniProtKB-UniRule"/>
</dbReference>
<dbReference type="EC" id="3.1.-.-" evidence="16"/>
<dbReference type="OrthoDB" id="26491at2759"/>
<evidence type="ECO:0000256" key="2">
    <source>
        <dbReference type="ARBA" id="ARBA00010563"/>
    </source>
</evidence>
<gene>
    <name evidence="21" type="ORF">B4U79_09407</name>
    <name evidence="20" type="ORF">B4U79_09972</name>
</gene>
<keyword evidence="12 16" id="KW-0267">Excision nuclease</keyword>
<dbReference type="CDD" id="cd09857">
    <property type="entry name" value="PIN_EXO1"/>
    <property type="match status" value="1"/>
</dbReference>
<dbReference type="PROSITE" id="PS00841">
    <property type="entry name" value="XPG_1"/>
    <property type="match status" value="1"/>
</dbReference>
<evidence type="ECO:0000256" key="7">
    <source>
        <dbReference type="ARBA" id="ARBA00022763"/>
    </source>
</evidence>
<dbReference type="InterPro" id="IPR008918">
    <property type="entry name" value="HhH2"/>
</dbReference>
<dbReference type="Proteomes" id="UP000285301">
    <property type="component" value="Unassembled WGS sequence"/>
</dbReference>
<comment type="function">
    <text evidence="16">5'-&gt;3' double-stranded DNA exonuclease which may also possess a cryptic 3'-&gt;5' double-stranded DNA exonuclease activity. Functions in DNA mismatch repair.</text>
</comment>
<organism evidence="21 22">
    <name type="scientific">Dinothrombium tinctorium</name>
    <dbReference type="NCBI Taxonomy" id="1965070"/>
    <lineage>
        <taxon>Eukaryota</taxon>
        <taxon>Metazoa</taxon>
        <taxon>Ecdysozoa</taxon>
        <taxon>Arthropoda</taxon>
        <taxon>Chelicerata</taxon>
        <taxon>Arachnida</taxon>
        <taxon>Acari</taxon>
        <taxon>Acariformes</taxon>
        <taxon>Trombidiformes</taxon>
        <taxon>Prostigmata</taxon>
        <taxon>Anystina</taxon>
        <taxon>Parasitengona</taxon>
        <taxon>Trombidioidea</taxon>
        <taxon>Trombidiidae</taxon>
        <taxon>Dinothrombium</taxon>
    </lineage>
</organism>
<dbReference type="SMART" id="SM00279">
    <property type="entry name" value="HhH2"/>
    <property type="match status" value="1"/>
</dbReference>
<dbReference type="Gene3D" id="1.10.150.20">
    <property type="entry name" value="5' to 3' exonuclease, C-terminal subdomain"/>
    <property type="match status" value="1"/>
</dbReference>
<evidence type="ECO:0000313" key="21">
    <source>
        <dbReference type="EMBL" id="RWS02271.1"/>
    </source>
</evidence>
<keyword evidence="6" id="KW-0255">Endonuclease</keyword>
<evidence type="ECO:0000256" key="11">
    <source>
        <dbReference type="ARBA" id="ARBA00022842"/>
    </source>
</evidence>
<keyword evidence="13 16" id="KW-0238">DNA-binding</keyword>
<protein>
    <recommendedName>
        <fullName evidence="3 16">Exonuclease 1</fullName>
        <ecNumber evidence="16">3.1.-.-</ecNumber>
    </recommendedName>
</protein>
<dbReference type="CDD" id="cd09908">
    <property type="entry name" value="H3TH_EXO1"/>
    <property type="match status" value="1"/>
</dbReference>
<dbReference type="GO" id="GO:0006310">
    <property type="term" value="P:DNA recombination"/>
    <property type="evidence" value="ECO:0007669"/>
    <property type="project" value="TreeGrafter"/>
</dbReference>
<dbReference type="SUPFAM" id="SSF88723">
    <property type="entry name" value="PIN domain-like"/>
    <property type="match status" value="1"/>
</dbReference>
<keyword evidence="10 16" id="KW-0269">Exonuclease</keyword>
<keyword evidence="4 16" id="KW-0540">Nuclease</keyword>
<accession>A0A3S3PJ70</accession>
<reference evidence="21" key="2">
    <citation type="submission" date="2018-11" db="EMBL/GenBank/DDBJ databases">
        <title>Trombidioid mite genomics.</title>
        <authorList>
            <person name="Dong X."/>
        </authorList>
    </citation>
    <scope>NUCLEOTIDE SEQUENCE</scope>
    <source>
        <strain evidence="21">UoL-WK</strain>
    </source>
</reference>
<dbReference type="FunFam" id="3.40.50.1010:FF:000002">
    <property type="entry name" value="Exonuclease 1, putative"/>
    <property type="match status" value="1"/>
</dbReference>
<dbReference type="EMBL" id="NCKU01007929">
    <property type="protein sequence ID" value="RWS02271.1"/>
    <property type="molecule type" value="Genomic_DNA"/>
</dbReference>
<comment type="subcellular location">
    <subcellularLocation>
        <location evidence="1 16">Nucleus</location>
    </subcellularLocation>
</comment>
<evidence type="ECO:0000256" key="3">
    <source>
        <dbReference type="ARBA" id="ARBA00020324"/>
    </source>
</evidence>
<dbReference type="PRINTS" id="PR00853">
    <property type="entry name" value="XPGRADSUPER"/>
</dbReference>
<dbReference type="InterPro" id="IPR006086">
    <property type="entry name" value="XPG-I_dom"/>
</dbReference>
<dbReference type="GO" id="GO:0005634">
    <property type="term" value="C:nucleus"/>
    <property type="evidence" value="ECO:0007669"/>
    <property type="project" value="UniProtKB-SubCell"/>
</dbReference>
<evidence type="ECO:0000256" key="4">
    <source>
        <dbReference type="ARBA" id="ARBA00022722"/>
    </source>
</evidence>
<dbReference type="InterPro" id="IPR037315">
    <property type="entry name" value="EXO1_H3TH"/>
</dbReference>
<dbReference type="GO" id="GO:0035312">
    <property type="term" value="F:5'-3' DNA exonuclease activity"/>
    <property type="evidence" value="ECO:0007669"/>
    <property type="project" value="UniProtKB-UniRule"/>
</dbReference>
<evidence type="ECO:0000313" key="20">
    <source>
        <dbReference type="EMBL" id="RWS01715.1"/>
    </source>
</evidence>
<sequence length="568" mass="65194">PRMGINGLLPLLSSATHQVDVRDFRNSIAAIDVYSWLHKGVYSCAHNLYVGETSDAYIDYCLRNTEYLIKCGIKPILVFDGRDLPAKKVTDETRKVRKEKDRKRIDELVREGKEYEARELMKRCVDITHEMAFKLIVELRKRNIDYIVAPYEADAQIAYLLKSGIAHFAITEDSDLLLMDCRFILTKYKDGKGLMICGDQILNCFSHSLDMDKLRRACILSGCDYLSNIKGIGIKGAIKFFTRMKETDLRKVLKRIPYVLSKKATVTDDYIEGFIKAENTFQYQLVFCPFKRKLLPLNEYGPGINKHSLTYAGEYFDDELAFQMAIGNVDVDSMKVNHSFSFNGVLNPKSIWSPKFSIQIPNKIASLFSSSDSKQTRIQKTIKRECTESNVTNKRPKISSDDLVIGDLELVKIYSNMSSESEKTQRTYETSRFFSQETESSLSSPKIENSSQDLLHQVQLLEDAYRNWEMRKAKACLLYPKLDKDVTVEESENEDIVTEDEIIDEMEKESSSSQTSYTMSQNSAKHEFISSSKYFECSQYETTIESEKICSSNIESFKSFIAKFKCVE</sequence>
<dbReference type="SUPFAM" id="SSF47807">
    <property type="entry name" value="5' to 3' exonuclease, C-terminal subdomain"/>
    <property type="match status" value="1"/>
</dbReference>
<evidence type="ECO:0000259" key="19">
    <source>
        <dbReference type="SMART" id="SM00485"/>
    </source>
</evidence>
<dbReference type="PANTHER" id="PTHR11081">
    <property type="entry name" value="FLAP ENDONUCLEASE FAMILY MEMBER"/>
    <property type="match status" value="1"/>
</dbReference>
<feature type="domain" description="XPG-I" evidence="18">
    <location>
        <begin position="140"/>
        <end position="211"/>
    </location>
</feature>
<feature type="region of interest" description="Disordered" evidence="17">
    <location>
        <begin position="421"/>
        <end position="448"/>
    </location>
</feature>
<feature type="domain" description="XPG N-terminal" evidence="19">
    <location>
        <begin position="3"/>
        <end position="101"/>
    </location>
</feature>
<dbReference type="PANTHER" id="PTHR11081:SF8">
    <property type="entry name" value="EXONUCLEASE 1"/>
    <property type="match status" value="1"/>
</dbReference>
<dbReference type="STRING" id="1965070.A0A3S3PJ70"/>
<dbReference type="AlphaFoldDB" id="A0A3S3PJ70"/>
<evidence type="ECO:0000256" key="13">
    <source>
        <dbReference type="ARBA" id="ARBA00023125"/>
    </source>
</evidence>
<dbReference type="Pfam" id="PF00752">
    <property type="entry name" value="XPG_N"/>
    <property type="match status" value="1"/>
</dbReference>
<keyword evidence="7 16" id="KW-0227">DNA damage</keyword>
<dbReference type="InterPro" id="IPR036279">
    <property type="entry name" value="5-3_exonuclease_C_sf"/>
</dbReference>
<keyword evidence="5 16" id="KW-0479">Metal-binding</keyword>
<keyword evidence="8 16" id="KW-0228">DNA excision</keyword>
<dbReference type="InterPro" id="IPR044752">
    <property type="entry name" value="PIN-like_EXO1"/>
</dbReference>
<keyword evidence="9 16" id="KW-0378">Hydrolase</keyword>
<dbReference type="EMBL" id="NCKU01008736">
    <property type="protein sequence ID" value="RWS01715.1"/>
    <property type="molecule type" value="Genomic_DNA"/>
</dbReference>
<evidence type="ECO:0000256" key="1">
    <source>
        <dbReference type="ARBA" id="ARBA00004123"/>
    </source>
</evidence>
<dbReference type="InterPro" id="IPR006084">
    <property type="entry name" value="XPG/Rad2"/>
</dbReference>
<keyword evidence="11 16" id="KW-0460">Magnesium</keyword>
<comment type="caution">
    <text evidence="21">The sequence shown here is derived from an EMBL/GenBank/DDBJ whole genome shotgun (WGS) entry which is preliminary data.</text>
</comment>
<comment type="similarity">
    <text evidence="2 16">Belongs to the XPG/RAD2 endonuclease family. EXO1 subfamily.</text>
</comment>
<dbReference type="SMART" id="SM00484">
    <property type="entry name" value="XPGI"/>
    <property type="match status" value="1"/>
</dbReference>
<feature type="compositionally biased region" description="Polar residues" evidence="17">
    <location>
        <begin position="427"/>
        <end position="448"/>
    </location>
</feature>
<dbReference type="GO" id="GO:0017108">
    <property type="term" value="F:5'-flap endonuclease activity"/>
    <property type="evidence" value="ECO:0007669"/>
    <property type="project" value="TreeGrafter"/>
</dbReference>
<dbReference type="Gene3D" id="3.40.50.1010">
    <property type="entry name" value="5'-nuclease"/>
    <property type="match status" value="1"/>
</dbReference>
<reference evidence="21 22" key="1">
    <citation type="journal article" date="2018" name="Gigascience">
        <title>Genomes of trombidid mites reveal novel predicted allergens and laterally-transferred genes associated with secondary metabolism.</title>
        <authorList>
            <person name="Dong X."/>
            <person name="Chaisiri K."/>
            <person name="Xia D."/>
            <person name="Armstrong S.D."/>
            <person name="Fang Y."/>
            <person name="Donnelly M.J."/>
            <person name="Kadowaki T."/>
            <person name="McGarry J.W."/>
            <person name="Darby A.C."/>
            <person name="Makepeace B.L."/>
        </authorList>
    </citation>
    <scope>NUCLEOTIDE SEQUENCE [LARGE SCALE GENOMIC DNA]</scope>
    <source>
        <strain evidence="21">UoL-WK</strain>
    </source>
</reference>
<evidence type="ECO:0000256" key="12">
    <source>
        <dbReference type="ARBA" id="ARBA00022881"/>
    </source>
</evidence>
<dbReference type="InterPro" id="IPR019974">
    <property type="entry name" value="XPG_CS"/>
</dbReference>
<proteinExistence type="inferred from homology"/>
<dbReference type="InterPro" id="IPR029060">
    <property type="entry name" value="PIN-like_dom_sf"/>
</dbReference>
<dbReference type="GO" id="GO:0046872">
    <property type="term" value="F:metal ion binding"/>
    <property type="evidence" value="ECO:0007669"/>
    <property type="project" value="UniProtKB-UniRule"/>
</dbReference>
<evidence type="ECO:0000259" key="18">
    <source>
        <dbReference type="SMART" id="SM00484"/>
    </source>
</evidence>
<evidence type="ECO:0000256" key="17">
    <source>
        <dbReference type="SAM" id="MobiDB-lite"/>
    </source>
</evidence>
<evidence type="ECO:0000256" key="10">
    <source>
        <dbReference type="ARBA" id="ARBA00022839"/>
    </source>
</evidence>